<dbReference type="AlphaFoldDB" id="A0AA89BVE8"/>
<dbReference type="SUPFAM" id="SSF56349">
    <property type="entry name" value="DNA breaking-rejoining enzymes"/>
    <property type="match status" value="1"/>
</dbReference>
<dbReference type="GO" id="GO:0015074">
    <property type="term" value="P:DNA integration"/>
    <property type="evidence" value="ECO:0007669"/>
    <property type="project" value="InterPro"/>
</dbReference>
<evidence type="ECO:0000256" key="2">
    <source>
        <dbReference type="ARBA" id="ARBA00023172"/>
    </source>
</evidence>
<dbReference type="SUPFAM" id="SSF47823">
    <property type="entry name" value="lambda integrase-like, N-terminal domain"/>
    <property type="match status" value="1"/>
</dbReference>
<feature type="domain" description="Tyr recombinase" evidence="3">
    <location>
        <begin position="139"/>
        <end position="357"/>
    </location>
</feature>
<dbReference type="InterPro" id="IPR002104">
    <property type="entry name" value="Integrase_catalytic"/>
</dbReference>
<dbReference type="GO" id="GO:0006310">
    <property type="term" value="P:DNA recombination"/>
    <property type="evidence" value="ECO:0007669"/>
    <property type="project" value="UniProtKB-KW"/>
</dbReference>
<dbReference type="PANTHER" id="PTHR34605">
    <property type="entry name" value="PHAGE_INTEGRASE DOMAIN-CONTAINING PROTEIN"/>
    <property type="match status" value="1"/>
</dbReference>
<dbReference type="EMBL" id="VSWD01000007">
    <property type="protein sequence ID" value="KAK3097588.1"/>
    <property type="molecule type" value="Genomic_DNA"/>
</dbReference>
<evidence type="ECO:0000313" key="4">
    <source>
        <dbReference type="EMBL" id="KAK3097588.1"/>
    </source>
</evidence>
<organism evidence="4 5">
    <name type="scientific">Pinctada imbricata</name>
    <name type="common">Atlantic pearl-oyster</name>
    <name type="synonym">Pinctada martensii</name>
    <dbReference type="NCBI Taxonomy" id="66713"/>
    <lineage>
        <taxon>Eukaryota</taxon>
        <taxon>Metazoa</taxon>
        <taxon>Spiralia</taxon>
        <taxon>Lophotrochozoa</taxon>
        <taxon>Mollusca</taxon>
        <taxon>Bivalvia</taxon>
        <taxon>Autobranchia</taxon>
        <taxon>Pteriomorphia</taxon>
        <taxon>Pterioida</taxon>
        <taxon>Pterioidea</taxon>
        <taxon>Pteriidae</taxon>
        <taxon>Pinctada</taxon>
    </lineage>
</organism>
<dbReference type="Gene3D" id="1.10.443.10">
    <property type="entry name" value="Intergrase catalytic core"/>
    <property type="match status" value="1"/>
</dbReference>
<reference evidence="4" key="1">
    <citation type="submission" date="2019-08" db="EMBL/GenBank/DDBJ databases">
        <title>The improved chromosome-level genome for the pearl oyster Pinctada fucata martensii using PacBio sequencing and Hi-C.</title>
        <authorList>
            <person name="Zheng Z."/>
        </authorList>
    </citation>
    <scope>NUCLEOTIDE SEQUENCE</scope>
    <source>
        <strain evidence="4">ZZ-2019</strain>
        <tissue evidence="4">Adductor muscle</tissue>
    </source>
</reference>
<proteinExistence type="predicted"/>
<name>A0AA89BVE8_PINIB</name>
<keyword evidence="5" id="KW-1185">Reference proteome</keyword>
<evidence type="ECO:0000256" key="1">
    <source>
        <dbReference type="ARBA" id="ARBA00023125"/>
    </source>
</evidence>
<dbReference type="Gene3D" id="1.10.150.130">
    <property type="match status" value="1"/>
</dbReference>
<evidence type="ECO:0000313" key="5">
    <source>
        <dbReference type="Proteomes" id="UP001186944"/>
    </source>
</evidence>
<evidence type="ECO:0000259" key="3">
    <source>
        <dbReference type="PROSITE" id="PS51898"/>
    </source>
</evidence>
<dbReference type="InterPro" id="IPR052925">
    <property type="entry name" value="Phage_Integrase-like_Recomb"/>
</dbReference>
<dbReference type="InterPro" id="IPR011010">
    <property type="entry name" value="DNA_brk_join_enz"/>
</dbReference>
<gene>
    <name evidence="4" type="ORF">FSP39_011194</name>
</gene>
<dbReference type="PROSITE" id="PS51898">
    <property type="entry name" value="TYR_RECOMBINASE"/>
    <property type="match status" value="1"/>
</dbReference>
<feature type="non-terminal residue" evidence="4">
    <location>
        <position position="1"/>
    </location>
</feature>
<comment type="caution">
    <text evidence="4">The sequence shown here is derived from an EMBL/GenBank/DDBJ whole genome shotgun (WGS) entry which is preliminary data.</text>
</comment>
<protein>
    <recommendedName>
        <fullName evidence="3">Tyr recombinase domain-containing protein</fullName>
    </recommendedName>
</protein>
<dbReference type="PANTHER" id="PTHR34605:SF6">
    <property type="entry name" value="TYR RECOMBINASE DOMAIN-CONTAINING PROTEIN"/>
    <property type="match status" value="1"/>
</dbReference>
<accession>A0AA89BVE8</accession>
<dbReference type="InterPro" id="IPR013762">
    <property type="entry name" value="Integrase-like_cat_sf"/>
</dbReference>
<keyword evidence="2" id="KW-0233">DNA recombination</keyword>
<sequence>RHSHRSFFILHFSDLFHVGKWSSIEKEMNSDLKALASKLPEVLLKSKATNTYKSYNYSFRDWCKWCNRYKLSPVPSSDYHVSLFIISLMQAGCSSSKIDQVVYAIKWAHQIVSEPVPCDSFLVKSISEGAKRMLSKPSQKKEPVTPEILLELVQRFGHSSNLYDKRTVTMCLLAYAGFLRFSELANLKACDVKFSELFVTLFIEKSKTDQHREGHYVVIAKVDSPACPVKMLKEYLALAEIDDEEENFLFRQLSFCHSSNSYKLRKSGHLSYTRVRELFLEKLHCLGLDTTKFGLHSLRSGGATAAANAGISDRLFKKNMVVGARIEPKMATSKRIFIHFCLYRKISDFEFINKVFSSSIFPFFVFSRCSAWQEAPLI</sequence>
<keyword evidence="1" id="KW-0238">DNA-binding</keyword>
<dbReference type="GO" id="GO:0003677">
    <property type="term" value="F:DNA binding"/>
    <property type="evidence" value="ECO:0007669"/>
    <property type="project" value="UniProtKB-KW"/>
</dbReference>
<dbReference type="Pfam" id="PF00589">
    <property type="entry name" value="Phage_integrase"/>
    <property type="match status" value="1"/>
</dbReference>
<dbReference type="InterPro" id="IPR010998">
    <property type="entry name" value="Integrase_recombinase_N"/>
</dbReference>
<dbReference type="Proteomes" id="UP001186944">
    <property type="component" value="Unassembled WGS sequence"/>
</dbReference>